<dbReference type="SUPFAM" id="SSF117782">
    <property type="entry name" value="YbjQ-like"/>
    <property type="match status" value="1"/>
</dbReference>
<dbReference type="Gene3D" id="3.30.110.70">
    <property type="entry name" value="Hypothetical protein apc22750. Chain B"/>
    <property type="match status" value="1"/>
</dbReference>
<dbReference type="RefSeq" id="WP_281908546.1">
    <property type="nucleotide sequence ID" value="NZ_AP026966.1"/>
</dbReference>
<proteinExistence type="predicted"/>
<evidence type="ECO:0000313" key="2">
    <source>
        <dbReference type="EMBL" id="BDT59717.1"/>
    </source>
</evidence>
<protein>
    <submittedName>
        <fullName evidence="2">Phosphoribosylglycinamide formyltransferase</fullName>
    </submittedName>
</protein>
<name>A0ABN6TBW5_9BURK</name>
<gene>
    <name evidence="2" type="ORF">MasN3_32110</name>
</gene>
<dbReference type="Proteomes" id="UP001163336">
    <property type="component" value="Chromosome"/>
</dbReference>
<organism evidence="2 3">
    <name type="scientific">Massilia varians</name>
    <dbReference type="NCBI Taxonomy" id="457921"/>
    <lineage>
        <taxon>Bacteria</taxon>
        <taxon>Pseudomonadati</taxon>
        <taxon>Pseudomonadota</taxon>
        <taxon>Betaproteobacteria</taxon>
        <taxon>Burkholderiales</taxon>
        <taxon>Oxalobacteraceae</taxon>
        <taxon>Telluria group</taxon>
        <taxon>Massilia</taxon>
    </lineage>
</organism>
<dbReference type="InterPro" id="IPR035439">
    <property type="entry name" value="UPF0145_dom_sf"/>
</dbReference>
<keyword evidence="3" id="KW-1185">Reference proteome</keyword>
<reference evidence="2" key="1">
    <citation type="submission" date="2022-11" db="EMBL/GenBank/DDBJ databases">
        <title>Isolation and characterization of PLA-degrading bacterium Massilia sp. from Antarctic soil.</title>
        <authorList>
            <person name="Sato K."/>
            <person name="Gomez-Fuentes C."/>
            <person name="Ahmad S.A."/>
            <person name="Zulkharnain A."/>
        </authorList>
    </citation>
    <scope>NUCLEOTIDE SEQUENCE</scope>
    <source>
        <strain evidence="2">N-3</strain>
    </source>
</reference>
<keyword evidence="1" id="KW-0732">Signal</keyword>
<feature type="signal peptide" evidence="1">
    <location>
        <begin position="1"/>
        <end position="23"/>
    </location>
</feature>
<evidence type="ECO:0000256" key="1">
    <source>
        <dbReference type="SAM" id="SignalP"/>
    </source>
</evidence>
<dbReference type="EMBL" id="AP026966">
    <property type="protein sequence ID" value="BDT59717.1"/>
    <property type="molecule type" value="Genomic_DNA"/>
</dbReference>
<sequence>MKKLLLRLAIGAAAISATAPAQARDTKHMLPIAQAMAANDAKNRLGDTVQFYFGDQKTPAILERLGSDKTSQKTNSFGKSAETACNWAFLSAMLRLQERARELGANAVVNIVSNYKNVEHASATEFECHDGALMTGVALKGEFVKLKP</sequence>
<accession>A0ABN6TBW5</accession>
<evidence type="ECO:0000313" key="3">
    <source>
        <dbReference type="Proteomes" id="UP001163336"/>
    </source>
</evidence>
<feature type="chain" id="PRO_5045319291" evidence="1">
    <location>
        <begin position="24"/>
        <end position="148"/>
    </location>
</feature>